<dbReference type="STRING" id="1314785.A0A165ELR7"/>
<evidence type="ECO:0000256" key="1">
    <source>
        <dbReference type="SAM" id="SignalP"/>
    </source>
</evidence>
<dbReference type="GeneID" id="63818291"/>
<dbReference type="Pfam" id="PF08881">
    <property type="entry name" value="CVNH"/>
    <property type="match status" value="1"/>
</dbReference>
<keyword evidence="4" id="KW-1185">Reference proteome</keyword>
<dbReference type="SUPFAM" id="SSF51322">
    <property type="entry name" value="Cyanovirin-N"/>
    <property type="match status" value="1"/>
</dbReference>
<sequence>MKLNILALVGIATFVSAIPAEDIALNITGGPVPDHGGGFSGTCSSWGGSYSQHVAELQATCYDDHGAQDTTSLDLNNCIENHNGNLGCAWNGHFLGSCNVENSLGTGNTVLSVSCADGRGGMVSRSIDVNDCVSNSNGGLSCH</sequence>
<feature type="chain" id="PRO_5007857309" evidence="1">
    <location>
        <begin position="18"/>
        <end position="143"/>
    </location>
</feature>
<dbReference type="Gene3D" id="2.30.60.10">
    <property type="entry name" value="Cyanovirin-N"/>
    <property type="match status" value="1"/>
</dbReference>
<evidence type="ECO:0000313" key="3">
    <source>
        <dbReference type="EMBL" id="KZT07321.1"/>
    </source>
</evidence>
<evidence type="ECO:0000259" key="2">
    <source>
        <dbReference type="SMART" id="SM01111"/>
    </source>
</evidence>
<name>A0A165ELR7_9APHY</name>
<feature type="signal peptide" evidence="1">
    <location>
        <begin position="1"/>
        <end position="17"/>
    </location>
</feature>
<accession>A0A165ELR7</accession>
<organism evidence="3 4">
    <name type="scientific">Laetiporus sulphureus 93-53</name>
    <dbReference type="NCBI Taxonomy" id="1314785"/>
    <lineage>
        <taxon>Eukaryota</taxon>
        <taxon>Fungi</taxon>
        <taxon>Dikarya</taxon>
        <taxon>Basidiomycota</taxon>
        <taxon>Agaricomycotina</taxon>
        <taxon>Agaricomycetes</taxon>
        <taxon>Polyporales</taxon>
        <taxon>Laetiporus</taxon>
    </lineage>
</organism>
<dbReference type="InterPro" id="IPR036673">
    <property type="entry name" value="Cyanovirin-N_sf"/>
</dbReference>
<dbReference type="RefSeq" id="XP_040765061.1">
    <property type="nucleotide sequence ID" value="XM_040901259.1"/>
</dbReference>
<dbReference type="Proteomes" id="UP000076871">
    <property type="component" value="Unassembled WGS sequence"/>
</dbReference>
<dbReference type="InterPro" id="IPR011058">
    <property type="entry name" value="Cyanovirin-N"/>
</dbReference>
<proteinExistence type="predicted"/>
<feature type="domain" description="Cyanovirin-N" evidence="2">
    <location>
        <begin position="38"/>
        <end position="142"/>
    </location>
</feature>
<dbReference type="OrthoDB" id="3068152at2759"/>
<dbReference type="SMART" id="SM01111">
    <property type="entry name" value="CVNH"/>
    <property type="match status" value="1"/>
</dbReference>
<evidence type="ECO:0000313" key="4">
    <source>
        <dbReference type="Proteomes" id="UP000076871"/>
    </source>
</evidence>
<protein>
    <submittedName>
        <fullName evidence="3">Cyanovirin-N</fullName>
    </submittedName>
</protein>
<reference evidence="3 4" key="1">
    <citation type="journal article" date="2016" name="Mol. Biol. Evol.">
        <title>Comparative Genomics of Early-Diverging Mushroom-Forming Fungi Provides Insights into the Origins of Lignocellulose Decay Capabilities.</title>
        <authorList>
            <person name="Nagy L.G."/>
            <person name="Riley R."/>
            <person name="Tritt A."/>
            <person name="Adam C."/>
            <person name="Daum C."/>
            <person name="Floudas D."/>
            <person name="Sun H."/>
            <person name="Yadav J.S."/>
            <person name="Pangilinan J."/>
            <person name="Larsson K.H."/>
            <person name="Matsuura K."/>
            <person name="Barry K."/>
            <person name="Labutti K."/>
            <person name="Kuo R."/>
            <person name="Ohm R.A."/>
            <person name="Bhattacharya S.S."/>
            <person name="Shirouzu T."/>
            <person name="Yoshinaga Y."/>
            <person name="Martin F.M."/>
            <person name="Grigoriev I.V."/>
            <person name="Hibbett D.S."/>
        </authorList>
    </citation>
    <scope>NUCLEOTIDE SEQUENCE [LARGE SCALE GENOMIC DNA]</scope>
    <source>
        <strain evidence="3 4">93-53</strain>
    </source>
</reference>
<keyword evidence="1" id="KW-0732">Signal</keyword>
<dbReference type="EMBL" id="KV427620">
    <property type="protein sequence ID" value="KZT07321.1"/>
    <property type="molecule type" value="Genomic_DNA"/>
</dbReference>
<dbReference type="InParanoid" id="A0A165ELR7"/>
<dbReference type="AlphaFoldDB" id="A0A165ELR7"/>
<gene>
    <name evidence="3" type="ORF">LAESUDRAFT_124131</name>
</gene>